<dbReference type="EMBL" id="JAUSRB010000001">
    <property type="protein sequence ID" value="MDP9861435.1"/>
    <property type="molecule type" value="Genomic_DNA"/>
</dbReference>
<dbReference type="Gene3D" id="1.20.120.450">
    <property type="entry name" value="dinb family like domain"/>
    <property type="match status" value="1"/>
</dbReference>
<proteinExistence type="predicted"/>
<protein>
    <submittedName>
        <fullName evidence="1">Damage-inducible protein DinB</fullName>
    </submittedName>
</protein>
<name>A0ABT9QWR6_9ACTN</name>
<dbReference type="Proteomes" id="UP001230426">
    <property type="component" value="Unassembled WGS sequence"/>
</dbReference>
<comment type="caution">
    <text evidence="1">The sequence shown here is derived from an EMBL/GenBank/DDBJ whole genome shotgun (WGS) entry which is preliminary data.</text>
</comment>
<evidence type="ECO:0000313" key="1">
    <source>
        <dbReference type="EMBL" id="MDP9861435.1"/>
    </source>
</evidence>
<dbReference type="Pfam" id="PF04978">
    <property type="entry name" value="MST"/>
    <property type="match status" value="1"/>
</dbReference>
<evidence type="ECO:0000313" key="2">
    <source>
        <dbReference type="Proteomes" id="UP001230426"/>
    </source>
</evidence>
<sequence>MTDNRIPPPFVGDERAMLNNWLEWHRGTLAAKCAGLSEDQLRERSVPPSAMSLLGLVRHMAHVERAWFRHILNDEDVPSLYGKDVNPDADFDGADTASAEEAFAVWRAEVEHAREVSAEVPLDAVGRRKRRGQDCSHRWILVHMIEEYARHNGHADLLRERIDGVTGE</sequence>
<gene>
    <name evidence="1" type="ORF">J2S55_000694</name>
</gene>
<keyword evidence="2" id="KW-1185">Reference proteome</keyword>
<dbReference type="SUPFAM" id="SSF109854">
    <property type="entry name" value="DinB/YfiT-like putative metalloenzymes"/>
    <property type="match status" value="1"/>
</dbReference>
<accession>A0ABT9QWR6</accession>
<dbReference type="InterPro" id="IPR007061">
    <property type="entry name" value="MST-like"/>
</dbReference>
<organism evidence="1 2">
    <name type="scientific">Streptosporangium brasiliense</name>
    <dbReference type="NCBI Taxonomy" id="47480"/>
    <lineage>
        <taxon>Bacteria</taxon>
        <taxon>Bacillati</taxon>
        <taxon>Actinomycetota</taxon>
        <taxon>Actinomycetes</taxon>
        <taxon>Streptosporangiales</taxon>
        <taxon>Streptosporangiaceae</taxon>
        <taxon>Streptosporangium</taxon>
    </lineage>
</organism>
<dbReference type="InterPro" id="IPR034660">
    <property type="entry name" value="DinB/YfiT-like"/>
</dbReference>
<reference evidence="1 2" key="1">
    <citation type="submission" date="2023-07" db="EMBL/GenBank/DDBJ databases">
        <title>Sequencing the genomes of 1000 actinobacteria strains.</title>
        <authorList>
            <person name="Klenk H.-P."/>
        </authorList>
    </citation>
    <scope>NUCLEOTIDE SEQUENCE [LARGE SCALE GENOMIC DNA]</scope>
    <source>
        <strain evidence="1 2">DSM 44109</strain>
    </source>
</reference>
<dbReference type="RefSeq" id="WP_306857207.1">
    <property type="nucleotide sequence ID" value="NZ_JAUSRB010000001.1"/>
</dbReference>